<feature type="transmembrane region" description="Helical" evidence="1">
    <location>
        <begin position="369"/>
        <end position="390"/>
    </location>
</feature>
<keyword evidence="3" id="KW-1185">Reference proteome</keyword>
<proteinExistence type="predicted"/>
<organism evidence="2 3">
    <name type="scientific">Mucilaginibacter gossypiicola</name>
    <dbReference type="NCBI Taxonomy" id="551995"/>
    <lineage>
        <taxon>Bacteria</taxon>
        <taxon>Pseudomonadati</taxon>
        <taxon>Bacteroidota</taxon>
        <taxon>Sphingobacteriia</taxon>
        <taxon>Sphingobacteriales</taxon>
        <taxon>Sphingobacteriaceae</taxon>
        <taxon>Mucilaginibacter</taxon>
    </lineage>
</organism>
<dbReference type="Pfam" id="PF03929">
    <property type="entry name" value="PepSY_TM"/>
    <property type="match status" value="1"/>
</dbReference>
<dbReference type="OrthoDB" id="111691at2"/>
<feature type="transmembrane region" description="Helical" evidence="1">
    <location>
        <begin position="24"/>
        <end position="52"/>
    </location>
</feature>
<gene>
    <name evidence="2" type="ORF">SAMN05192574_107172</name>
</gene>
<dbReference type="AlphaFoldDB" id="A0A1H8P0Q0"/>
<evidence type="ECO:0000256" key="1">
    <source>
        <dbReference type="SAM" id="Phobius"/>
    </source>
</evidence>
<feature type="transmembrane region" description="Helical" evidence="1">
    <location>
        <begin position="166"/>
        <end position="187"/>
    </location>
</feature>
<dbReference type="PANTHER" id="PTHR34219:SF3">
    <property type="entry name" value="BLL7967 PROTEIN"/>
    <property type="match status" value="1"/>
</dbReference>
<protein>
    <submittedName>
        <fullName evidence="2">Uncharacterized iron-regulated membrane protein</fullName>
    </submittedName>
</protein>
<sequence length="414" mass="46693">MLKTATPARAGKPKKKGDSLFKRISAWLHLWLGLFSGIIVVIVSITGAIYVFEKEIRSVTEPWTHVQPQNKKMLPPSVLTGIAVKTVPGMKPTALNYGLPDQSAAAVSYSRKTGLLITVFIDPYSGRVLKKTTTDFAGNKGDFDFFRFILHGHRALWLPYPIGRPIIGVAILIFVVLLISGLVLWWPKKWTKATRDKSFKVKWNASFKRVNYDLHNVFGFYSMLLLLIIALTGLVWSFQWVSKSIYWATSGGKSLTEETAMVSDTTLKLSFNMASVDKLWNQIALQDKPEGFYINLPSQKADLVEVIAYLRSDTYYKTNIYNFDQYTLKPFKSTGPYSGRYADAGAADKLRRMNYDIHVGAILGIPGKVVAFFLAMVSASLPITGFYIWWGKRNKKPAVKQQRLKKVEKELVVQ</sequence>
<evidence type="ECO:0000313" key="2">
    <source>
        <dbReference type="EMBL" id="SEO35158.1"/>
    </source>
</evidence>
<feature type="transmembrane region" description="Helical" evidence="1">
    <location>
        <begin position="218"/>
        <end position="238"/>
    </location>
</feature>
<dbReference type="InterPro" id="IPR005625">
    <property type="entry name" value="PepSY-ass_TM"/>
</dbReference>
<keyword evidence="1" id="KW-1133">Transmembrane helix</keyword>
<name>A0A1H8P0Q0_9SPHI</name>
<accession>A0A1H8P0Q0</accession>
<keyword evidence="1" id="KW-0472">Membrane</keyword>
<dbReference type="RefSeq" id="WP_091214439.1">
    <property type="nucleotide sequence ID" value="NZ_FOCL01000007.1"/>
</dbReference>
<keyword evidence="1" id="KW-0812">Transmembrane</keyword>
<dbReference type="STRING" id="551995.SAMN05192574_107172"/>
<dbReference type="EMBL" id="FOCL01000007">
    <property type="protein sequence ID" value="SEO35158.1"/>
    <property type="molecule type" value="Genomic_DNA"/>
</dbReference>
<dbReference type="Proteomes" id="UP000198942">
    <property type="component" value="Unassembled WGS sequence"/>
</dbReference>
<dbReference type="PANTHER" id="PTHR34219">
    <property type="entry name" value="IRON-REGULATED INNER MEMBRANE PROTEIN-RELATED"/>
    <property type="match status" value="1"/>
</dbReference>
<evidence type="ECO:0000313" key="3">
    <source>
        <dbReference type="Proteomes" id="UP000198942"/>
    </source>
</evidence>
<reference evidence="3" key="1">
    <citation type="submission" date="2016-10" db="EMBL/GenBank/DDBJ databases">
        <authorList>
            <person name="Varghese N."/>
            <person name="Submissions S."/>
        </authorList>
    </citation>
    <scope>NUCLEOTIDE SEQUENCE [LARGE SCALE GENOMIC DNA]</scope>
    <source>
        <strain evidence="3">Gh-48</strain>
    </source>
</reference>